<comment type="caution">
    <text evidence="4">The sequence shown here is derived from an EMBL/GenBank/DDBJ whole genome shotgun (WGS) entry which is preliminary data.</text>
</comment>
<organism evidence="4 5">
    <name type="scientific">Nonomuraea aridisoli</name>
    <dbReference type="NCBI Taxonomy" id="2070368"/>
    <lineage>
        <taxon>Bacteria</taxon>
        <taxon>Bacillati</taxon>
        <taxon>Actinomycetota</taxon>
        <taxon>Actinomycetes</taxon>
        <taxon>Streptosporangiales</taxon>
        <taxon>Streptosporangiaceae</taxon>
        <taxon>Nonomuraea</taxon>
    </lineage>
</organism>
<keyword evidence="5" id="KW-1185">Reference proteome</keyword>
<reference evidence="4 5" key="1">
    <citation type="submission" date="2018-01" db="EMBL/GenBank/DDBJ databases">
        <title>Draft genome sequence of Nonomuraea sp. KC333.</title>
        <authorList>
            <person name="Sahin N."/>
            <person name="Saygin H."/>
            <person name="Ay H."/>
        </authorList>
    </citation>
    <scope>NUCLEOTIDE SEQUENCE [LARGE SCALE GENOMIC DNA]</scope>
    <source>
        <strain evidence="4 5">KC333</strain>
    </source>
</reference>
<dbReference type="AlphaFoldDB" id="A0A2W2EWS9"/>
<evidence type="ECO:0000259" key="3">
    <source>
        <dbReference type="Pfam" id="PF00149"/>
    </source>
</evidence>
<keyword evidence="2" id="KW-0378">Hydrolase</keyword>
<dbReference type="Gene3D" id="3.60.21.10">
    <property type="match status" value="1"/>
</dbReference>
<evidence type="ECO:0000256" key="2">
    <source>
        <dbReference type="ARBA" id="ARBA00022801"/>
    </source>
</evidence>
<evidence type="ECO:0000313" key="5">
    <source>
        <dbReference type="Proteomes" id="UP000249304"/>
    </source>
</evidence>
<dbReference type="Proteomes" id="UP000249304">
    <property type="component" value="Unassembled WGS sequence"/>
</dbReference>
<sequence length="250" mass="27068">MTDLRIAAVGDIHLGEDVRGQYRKKLAGIEERADVFMVAGDLTRHGTLEEGKLVADELRGLPIPVVAVLGNHDYHSDMEREIADELREAGVIVLDDDGVVIQCGERKLGVVGGKGFGGGFAGKCASEFGEREIKNFVSHTRSIAESWKVALKEIVADERVVLSHYSPIKETLEGEPHEIYPFLGSYLLAEAVDTAGADLILHGHAHKGSEKGMTPGGIRVRNVALPVLGRAYAVYCLTCAEAPPADWHQH</sequence>
<evidence type="ECO:0000313" key="4">
    <source>
        <dbReference type="EMBL" id="PZG20725.1"/>
    </source>
</evidence>
<dbReference type="InterPro" id="IPR004843">
    <property type="entry name" value="Calcineurin-like_PHP"/>
</dbReference>
<dbReference type="OrthoDB" id="9783437at2"/>
<feature type="domain" description="Calcineurin-like phosphoesterase" evidence="3">
    <location>
        <begin position="4"/>
        <end position="207"/>
    </location>
</feature>
<dbReference type="PIRSF" id="PIRSF008292">
    <property type="entry name" value="UCP008292"/>
    <property type="match status" value="1"/>
</dbReference>
<dbReference type="InterPro" id="IPR051158">
    <property type="entry name" value="Metallophosphoesterase_sf"/>
</dbReference>
<dbReference type="PANTHER" id="PTHR31302:SF31">
    <property type="entry name" value="PHOSPHODIESTERASE YAEI"/>
    <property type="match status" value="1"/>
</dbReference>
<keyword evidence="1" id="KW-0479">Metal-binding</keyword>
<accession>A0A2W2EWS9</accession>
<dbReference type="Pfam" id="PF00149">
    <property type="entry name" value="Metallophos"/>
    <property type="match status" value="1"/>
</dbReference>
<dbReference type="SUPFAM" id="SSF56300">
    <property type="entry name" value="Metallo-dependent phosphatases"/>
    <property type="match status" value="1"/>
</dbReference>
<dbReference type="InterPro" id="IPR016538">
    <property type="entry name" value="UCP008292"/>
</dbReference>
<dbReference type="EMBL" id="POUD01000023">
    <property type="protein sequence ID" value="PZG20725.1"/>
    <property type="molecule type" value="Genomic_DNA"/>
</dbReference>
<dbReference type="GO" id="GO:0009245">
    <property type="term" value="P:lipid A biosynthetic process"/>
    <property type="evidence" value="ECO:0007669"/>
    <property type="project" value="TreeGrafter"/>
</dbReference>
<dbReference type="GO" id="GO:0008758">
    <property type="term" value="F:UDP-2,3-diacylglucosamine hydrolase activity"/>
    <property type="evidence" value="ECO:0007669"/>
    <property type="project" value="TreeGrafter"/>
</dbReference>
<protein>
    <submittedName>
        <fullName evidence="4">Metallophosphoesterase</fullName>
    </submittedName>
</protein>
<dbReference type="GO" id="GO:0016020">
    <property type="term" value="C:membrane"/>
    <property type="evidence" value="ECO:0007669"/>
    <property type="project" value="GOC"/>
</dbReference>
<proteinExistence type="predicted"/>
<dbReference type="PANTHER" id="PTHR31302">
    <property type="entry name" value="TRANSMEMBRANE PROTEIN WITH METALLOPHOSPHOESTERASE DOMAIN-RELATED"/>
    <property type="match status" value="1"/>
</dbReference>
<name>A0A2W2EWS9_9ACTN</name>
<evidence type="ECO:0000256" key="1">
    <source>
        <dbReference type="ARBA" id="ARBA00022723"/>
    </source>
</evidence>
<gene>
    <name evidence="4" type="ORF">C1J01_08635</name>
</gene>
<dbReference type="InterPro" id="IPR029052">
    <property type="entry name" value="Metallo-depent_PP-like"/>
</dbReference>
<dbReference type="GO" id="GO:0046872">
    <property type="term" value="F:metal ion binding"/>
    <property type="evidence" value="ECO:0007669"/>
    <property type="project" value="UniProtKB-KW"/>
</dbReference>